<keyword evidence="1" id="KW-0175">Coiled coil</keyword>
<feature type="region of interest" description="Disordered" evidence="2">
    <location>
        <begin position="450"/>
        <end position="472"/>
    </location>
</feature>
<dbReference type="AlphaFoldDB" id="A0A7D9H1Q4"/>
<sequence>MSERTESVTDSAGLSDSASRRSSYGYAQSTSHSSQRHSSHQSVGHRRLRGHVPTIPTATAQLLTSTKALLQSLTLWASKTATVSDVSENFVRVGDNFKALRKSYSTAGVSVSDIKDIPKMLRQVLEESLVLEPSQQSLDIFLPRVGQIITELMKTLKVKQGELQRHSEDRRSSIASSVSNASPRPVSSFPGAGAQKVLDSLDDSSDVSPAVSAARGSTLSKLQTSTSKDPLERLQNNHALMRRASKRYSAYQTSKILSMNKHVSGVPTANPDSTPLSSPKQVAKSPILDPSVVAADVSTPLQKEVTKNIEESKLANRLSQAVVGSAGGDLSEKTFYDSSSEGEGKLFLKLNNKVKKVKLQLPTTKATIKVLFTQKFGFTPSGDEYPAIYIQDSPSEIAYELEDIADIHDGSILTFEPQNSTTIICDHLDKKFDYIKDEISRLQLISEKDSTKEKDNTVEKETSDSSTKLHNPKLADEVQREVRELKFELGKVRQQHVKAKKALTDSVTEVLSLIQKLQAVGASPTGVISDPYMDHCRTKVSGECESLVSRIDNLQDLIEVMKIDISKRRSRPSKKQLDHVKKEVMNTKQKLGSLTGYTIKERKNWNSRWQAELTAILEEQEFFKEQDTIIQLLGEDLGSAEETFDLILKCCEELEKNSGMKKYPNLPVVDPSVSMKDVKSLVLQEVENLNPDHEQRVEAIMKAEKIRKIERKMNNKTAFEQELGDFVGNEKLKDSGGIDEVERQRKKKDEENLKNQFKNVPMPST</sequence>
<feature type="compositionally biased region" description="Low complexity" evidence="2">
    <location>
        <begin position="217"/>
        <end position="228"/>
    </location>
</feature>
<dbReference type="PANTHER" id="PTHR22741:SF10">
    <property type="entry name" value="COILED-COIL DOMAIN-CONTAINING PROTEIN CG32809"/>
    <property type="match status" value="1"/>
</dbReference>
<evidence type="ECO:0000256" key="1">
    <source>
        <dbReference type="ARBA" id="ARBA00023054"/>
    </source>
</evidence>
<dbReference type="Pfam" id="PF03915">
    <property type="entry name" value="AIP3"/>
    <property type="match status" value="1"/>
</dbReference>
<feature type="compositionally biased region" description="Basic residues" evidence="2">
    <location>
        <begin position="34"/>
        <end position="46"/>
    </location>
</feature>
<evidence type="ECO:0000259" key="3">
    <source>
        <dbReference type="SMART" id="SM00806"/>
    </source>
</evidence>
<protein>
    <submittedName>
        <fullName evidence="4">DEBR0S2_18470g1_1</fullName>
    </submittedName>
</protein>
<dbReference type="InterPro" id="IPR022782">
    <property type="entry name" value="AIP3-like_C"/>
</dbReference>
<feature type="compositionally biased region" description="Polar residues" evidence="2">
    <location>
        <begin position="754"/>
        <end position="765"/>
    </location>
</feature>
<feature type="region of interest" description="Disordered" evidence="2">
    <location>
        <begin position="734"/>
        <end position="765"/>
    </location>
</feature>
<dbReference type="Gene3D" id="1.20.58.1540">
    <property type="entry name" value="Actin interacting protein 3, C-terminal domain"/>
    <property type="match status" value="1"/>
</dbReference>
<dbReference type="InterPro" id="IPR051825">
    <property type="entry name" value="SRCIN1"/>
</dbReference>
<feature type="compositionally biased region" description="Polar residues" evidence="2">
    <location>
        <begin position="270"/>
        <end position="280"/>
    </location>
</feature>
<feature type="region of interest" description="Disordered" evidence="2">
    <location>
        <begin position="1"/>
        <end position="46"/>
    </location>
</feature>
<proteinExistence type="predicted"/>
<reference evidence="4 5" key="1">
    <citation type="submission" date="2019-07" db="EMBL/GenBank/DDBJ databases">
        <authorList>
            <person name="Friedrich A."/>
            <person name="Schacherer J."/>
        </authorList>
    </citation>
    <scope>NUCLEOTIDE SEQUENCE [LARGE SCALE GENOMIC DNA]</scope>
</reference>
<feature type="compositionally biased region" description="Basic and acidic residues" evidence="2">
    <location>
        <begin position="450"/>
        <end position="463"/>
    </location>
</feature>
<evidence type="ECO:0000313" key="5">
    <source>
        <dbReference type="Proteomes" id="UP000478008"/>
    </source>
</evidence>
<dbReference type="GO" id="GO:0005737">
    <property type="term" value="C:cytoplasm"/>
    <property type="evidence" value="ECO:0007669"/>
    <property type="project" value="TreeGrafter"/>
</dbReference>
<feature type="compositionally biased region" description="Polar residues" evidence="2">
    <location>
        <begin position="8"/>
        <end position="27"/>
    </location>
</feature>
<dbReference type="EMBL" id="CABFWN010000002">
    <property type="protein sequence ID" value="VUG17884.1"/>
    <property type="molecule type" value="Genomic_DNA"/>
</dbReference>
<dbReference type="InterPro" id="IPR056279">
    <property type="entry name" value="Aip3p_Bud6_N"/>
</dbReference>
<dbReference type="SMART" id="SM00806">
    <property type="entry name" value="AIP3"/>
    <property type="match status" value="1"/>
</dbReference>
<feature type="compositionally biased region" description="Basic and acidic residues" evidence="2">
    <location>
        <begin position="734"/>
        <end position="753"/>
    </location>
</feature>
<dbReference type="PANTHER" id="PTHR22741">
    <property type="entry name" value="P140CAP/SNIP-RELATED"/>
    <property type="match status" value="1"/>
</dbReference>
<feature type="compositionally biased region" description="Basic and acidic residues" evidence="2">
    <location>
        <begin position="160"/>
        <end position="172"/>
    </location>
</feature>
<evidence type="ECO:0000313" key="4">
    <source>
        <dbReference type="EMBL" id="VUG17884.1"/>
    </source>
</evidence>
<evidence type="ECO:0000256" key="2">
    <source>
        <dbReference type="SAM" id="MobiDB-lite"/>
    </source>
</evidence>
<dbReference type="Pfam" id="PF23153">
    <property type="entry name" value="Aip3p_Bud6_N"/>
    <property type="match status" value="1"/>
</dbReference>
<feature type="domain" description="Actin interacting protein 3 C-terminal" evidence="3">
    <location>
        <begin position="347"/>
        <end position="750"/>
    </location>
</feature>
<gene>
    <name evidence="4" type="primary">BUD6</name>
    <name evidence="4" type="ORF">DEBR0S2_18470G</name>
</gene>
<dbReference type="GO" id="GO:0030010">
    <property type="term" value="P:establishment of cell polarity"/>
    <property type="evidence" value="ECO:0007669"/>
    <property type="project" value="TreeGrafter"/>
</dbReference>
<dbReference type="GO" id="GO:0005519">
    <property type="term" value="F:cytoskeletal regulatory protein binding"/>
    <property type="evidence" value="ECO:0007669"/>
    <property type="project" value="InterPro"/>
</dbReference>
<organism evidence="4 5">
    <name type="scientific">Dekkera bruxellensis</name>
    <name type="common">Brettanomyces custersii</name>
    <dbReference type="NCBI Taxonomy" id="5007"/>
    <lineage>
        <taxon>Eukaryota</taxon>
        <taxon>Fungi</taxon>
        <taxon>Dikarya</taxon>
        <taxon>Ascomycota</taxon>
        <taxon>Saccharomycotina</taxon>
        <taxon>Pichiomycetes</taxon>
        <taxon>Pichiales</taxon>
        <taxon>Pichiaceae</taxon>
        <taxon>Brettanomyces</taxon>
    </lineage>
</organism>
<accession>A0A7D9H1Q4</accession>
<feature type="region of interest" description="Disordered" evidence="2">
    <location>
        <begin position="160"/>
        <end position="233"/>
    </location>
</feature>
<feature type="compositionally biased region" description="Low complexity" evidence="2">
    <location>
        <begin position="173"/>
        <end position="182"/>
    </location>
</feature>
<keyword evidence="5" id="KW-1185">Reference proteome</keyword>
<dbReference type="GO" id="GO:0051286">
    <property type="term" value="C:cell tip"/>
    <property type="evidence" value="ECO:0007669"/>
    <property type="project" value="TreeGrafter"/>
</dbReference>
<name>A0A7D9H1Q4_DEKBR</name>
<feature type="region of interest" description="Disordered" evidence="2">
    <location>
        <begin position="263"/>
        <end position="284"/>
    </location>
</feature>
<dbReference type="Proteomes" id="UP000478008">
    <property type="component" value="Unassembled WGS sequence"/>
</dbReference>
<dbReference type="InterPro" id="IPR005613">
    <property type="entry name" value="AIP3_C"/>
</dbReference>